<evidence type="ECO:0000313" key="3">
    <source>
        <dbReference type="Proteomes" id="UP000001798"/>
    </source>
</evidence>
<reference evidence="2 3" key="3">
    <citation type="journal article" date="2017" name="Mol. Plant Pathol.">
        <title>A gapless genome sequence of the fungus Botrytis cinerea.</title>
        <authorList>
            <person name="Van Kan J.A."/>
            <person name="Stassen J.H."/>
            <person name="Mosbach A."/>
            <person name="Van Der Lee T.A."/>
            <person name="Faino L."/>
            <person name="Farmer A.D."/>
            <person name="Papasotiriou D.G."/>
            <person name="Zhou S."/>
            <person name="Seidl M.F."/>
            <person name="Cottam E."/>
            <person name="Edel D."/>
            <person name="Hahn M."/>
            <person name="Schwartz D.C."/>
            <person name="Dietrich R.A."/>
            <person name="Widdison S."/>
            <person name="Scalliet G."/>
        </authorList>
    </citation>
    <scope>NUCLEOTIDE SEQUENCE [LARGE SCALE GENOMIC DNA]</scope>
    <source>
        <strain evidence="2 3">B05.10</strain>
    </source>
</reference>
<accession>A0A384JDM3</accession>
<proteinExistence type="predicted"/>
<evidence type="ECO:0000313" key="2">
    <source>
        <dbReference type="EMBL" id="ATZ48643.1"/>
    </source>
</evidence>
<reference evidence="2 3" key="1">
    <citation type="journal article" date="2011" name="PLoS Genet.">
        <title>Genomic analysis of the necrotrophic fungal pathogens Sclerotinia sclerotiorum and Botrytis cinerea.</title>
        <authorList>
            <person name="Amselem J."/>
            <person name="Cuomo C.A."/>
            <person name="van Kan J.A."/>
            <person name="Viaud M."/>
            <person name="Benito E.P."/>
            <person name="Couloux A."/>
            <person name="Coutinho P.M."/>
            <person name="de Vries R.P."/>
            <person name="Dyer P.S."/>
            <person name="Fillinger S."/>
            <person name="Fournier E."/>
            <person name="Gout L."/>
            <person name="Hahn M."/>
            <person name="Kohn L."/>
            <person name="Lapalu N."/>
            <person name="Plummer K.M."/>
            <person name="Pradier J.M."/>
            <person name="Quevillon E."/>
            <person name="Sharon A."/>
            <person name="Simon A."/>
            <person name="ten Have A."/>
            <person name="Tudzynski B."/>
            <person name="Tudzynski P."/>
            <person name="Wincker P."/>
            <person name="Andrew M."/>
            <person name="Anthouard V."/>
            <person name="Beever R.E."/>
            <person name="Beffa R."/>
            <person name="Benoit I."/>
            <person name="Bouzid O."/>
            <person name="Brault B."/>
            <person name="Chen Z."/>
            <person name="Choquer M."/>
            <person name="Collemare J."/>
            <person name="Cotton P."/>
            <person name="Danchin E.G."/>
            <person name="Da Silva C."/>
            <person name="Gautier A."/>
            <person name="Giraud C."/>
            <person name="Giraud T."/>
            <person name="Gonzalez C."/>
            <person name="Grossetete S."/>
            <person name="Guldener U."/>
            <person name="Henrissat B."/>
            <person name="Howlett B.J."/>
            <person name="Kodira C."/>
            <person name="Kretschmer M."/>
            <person name="Lappartient A."/>
            <person name="Leroch M."/>
            <person name="Levis C."/>
            <person name="Mauceli E."/>
            <person name="Neuveglise C."/>
            <person name="Oeser B."/>
            <person name="Pearson M."/>
            <person name="Poulain J."/>
            <person name="Poussereau N."/>
            <person name="Quesneville H."/>
            <person name="Rascle C."/>
            <person name="Schumacher J."/>
            <person name="Segurens B."/>
            <person name="Sexton A."/>
            <person name="Silva E."/>
            <person name="Sirven C."/>
            <person name="Soanes D.M."/>
            <person name="Talbot N.J."/>
            <person name="Templeton M."/>
            <person name="Yandava C."/>
            <person name="Yarden O."/>
            <person name="Zeng Q."/>
            <person name="Rollins J.A."/>
            <person name="Lebrun M.H."/>
            <person name="Dickman M."/>
        </authorList>
    </citation>
    <scope>NUCLEOTIDE SEQUENCE [LARGE SCALE GENOMIC DNA]</scope>
    <source>
        <strain evidence="2 3">B05.10</strain>
    </source>
</reference>
<evidence type="ECO:0000256" key="1">
    <source>
        <dbReference type="SAM" id="MobiDB-lite"/>
    </source>
</evidence>
<dbReference type="AlphaFoldDB" id="A0A384JDM3"/>
<dbReference type="KEGG" id="bfu:BCIN_03g08330"/>
<dbReference type="RefSeq" id="XP_024547980.1">
    <property type="nucleotide sequence ID" value="XM_024692205.1"/>
</dbReference>
<gene>
    <name evidence="2" type="ORF">BCIN_03g08330</name>
</gene>
<organism evidence="2 3">
    <name type="scientific">Botryotinia fuckeliana (strain B05.10)</name>
    <name type="common">Noble rot fungus</name>
    <name type="synonym">Botrytis cinerea</name>
    <dbReference type="NCBI Taxonomy" id="332648"/>
    <lineage>
        <taxon>Eukaryota</taxon>
        <taxon>Fungi</taxon>
        <taxon>Dikarya</taxon>
        <taxon>Ascomycota</taxon>
        <taxon>Pezizomycotina</taxon>
        <taxon>Leotiomycetes</taxon>
        <taxon>Helotiales</taxon>
        <taxon>Sclerotiniaceae</taxon>
        <taxon>Botrytis</taxon>
    </lineage>
</organism>
<dbReference type="VEuPathDB" id="FungiDB:Bcin03g08330"/>
<sequence>MNNMNAFQGTDAASLAFKEKLLQLAPGYYLGDLHRHTYMTAKELVSEAGNAYQEGLTGEEHMAEAVESARRRKPSTKSFLDLGLTKEMIHGTRSSFESSCQNWISSVRMSHPAFGYFKFCYSSSGQVDYESCFSGGRASSHVSISDINSYPAPSFSWLHALPEVLVADDGDTETFSGTDDRAINDEDMVEDDESNEVVEVVEATDNIHQPYLAALRSPTETKPFASLAYKPPHKRDSHDTWHSRSQSDPAVISTSASSQGGASQRNQSERDLKWQRIVNEGRNPFTGSAYEPHRSRVPASLPTDPVRSVTEGTYSRPLSTQSTYKATRQYNKSIRGLADNLNCSLFVRNLPEDVQYKEILCSDHNGIRSICSHPRTSSWASVFRCKNHLQVP</sequence>
<name>A0A384JDM3_BOTFB</name>
<dbReference type="Proteomes" id="UP000001798">
    <property type="component" value="Chromosome 3"/>
</dbReference>
<keyword evidence="3" id="KW-1185">Reference proteome</keyword>
<feature type="compositionally biased region" description="Polar residues" evidence="1">
    <location>
        <begin position="243"/>
        <end position="254"/>
    </location>
</feature>
<reference evidence="2 3" key="2">
    <citation type="journal article" date="2012" name="Eukaryot. Cell">
        <title>Genome update of Botrytis cinerea strains B05.10 and T4.</title>
        <authorList>
            <person name="Staats M."/>
            <person name="van Kan J.A."/>
        </authorList>
    </citation>
    <scope>NUCLEOTIDE SEQUENCE [LARGE SCALE GENOMIC DNA]</scope>
    <source>
        <strain evidence="2 3">B05.10</strain>
    </source>
</reference>
<dbReference type="EMBL" id="CP009807">
    <property type="protein sequence ID" value="ATZ48643.1"/>
    <property type="molecule type" value="Genomic_DNA"/>
</dbReference>
<protein>
    <submittedName>
        <fullName evidence="2">Uncharacterized protein</fullName>
    </submittedName>
</protein>
<dbReference type="OrthoDB" id="3508416at2759"/>
<feature type="compositionally biased region" description="Low complexity" evidence="1">
    <location>
        <begin position="255"/>
        <end position="264"/>
    </location>
</feature>
<dbReference type="GeneID" id="5435489"/>
<feature type="region of interest" description="Disordered" evidence="1">
    <location>
        <begin position="224"/>
        <end position="317"/>
    </location>
</feature>